<dbReference type="InterPro" id="IPR018062">
    <property type="entry name" value="HTH_AraC-typ_CS"/>
</dbReference>
<organism evidence="5 6">
    <name type="scientific">Paenibacillus solani</name>
    <dbReference type="NCBI Taxonomy" id="1705565"/>
    <lineage>
        <taxon>Bacteria</taxon>
        <taxon>Bacillati</taxon>
        <taxon>Bacillota</taxon>
        <taxon>Bacilli</taxon>
        <taxon>Bacillales</taxon>
        <taxon>Paenibacillaceae</taxon>
        <taxon>Paenibacillus</taxon>
    </lineage>
</organism>
<gene>
    <name evidence="5" type="ORF">AM231_18640</name>
</gene>
<dbReference type="InterPro" id="IPR018060">
    <property type="entry name" value="HTH_AraC"/>
</dbReference>
<dbReference type="Pfam" id="PF12833">
    <property type="entry name" value="HTH_18"/>
    <property type="match status" value="1"/>
</dbReference>
<dbReference type="Proteomes" id="UP000036932">
    <property type="component" value="Unassembled WGS sequence"/>
</dbReference>
<dbReference type="PROSITE" id="PS01124">
    <property type="entry name" value="HTH_ARAC_FAMILY_2"/>
    <property type="match status" value="1"/>
</dbReference>
<dbReference type="AlphaFoldDB" id="A0A0M1NJE9"/>
<keyword evidence="1" id="KW-0805">Transcription regulation</keyword>
<dbReference type="InterPro" id="IPR009057">
    <property type="entry name" value="Homeodomain-like_sf"/>
</dbReference>
<reference evidence="6" key="1">
    <citation type="submission" date="2015-08" db="EMBL/GenBank/DDBJ databases">
        <title>Genome sequencing project for genomic taxonomy and phylogenomics of Bacillus-like bacteria.</title>
        <authorList>
            <person name="Liu B."/>
            <person name="Wang J."/>
            <person name="Zhu Y."/>
            <person name="Liu G."/>
            <person name="Chen Q."/>
            <person name="Chen Z."/>
            <person name="Lan J."/>
            <person name="Che J."/>
            <person name="Ge C."/>
            <person name="Shi H."/>
            <person name="Pan Z."/>
            <person name="Liu X."/>
        </authorList>
    </citation>
    <scope>NUCLEOTIDE SEQUENCE [LARGE SCALE GENOMIC DNA]</scope>
    <source>
        <strain evidence="6">FJAT-22460</strain>
    </source>
</reference>
<proteinExistence type="predicted"/>
<evidence type="ECO:0000256" key="2">
    <source>
        <dbReference type="ARBA" id="ARBA00023125"/>
    </source>
</evidence>
<keyword evidence="3" id="KW-0804">Transcription</keyword>
<dbReference type="PATRIC" id="fig|1705565.3.peg.5679"/>
<dbReference type="SUPFAM" id="SSF46689">
    <property type="entry name" value="Homeodomain-like"/>
    <property type="match status" value="2"/>
</dbReference>
<sequence length="261" mass="29440">MKDEYAETIIQTIHYMKEHLNEPLTARKLADLAGYSPFHFSRLFKRVTGISVRQYLSALRVESGKTELLHSPSLLVKIGMSVGLSSPGTFNTRFKRLVGLSPLKFRSTADSLHRYVNQYEHKPLAWTAEEAHDLPRIRCRIEAPDAFRGIIYIGLFPRPAPDQKPVAGTAVNLKNRACILTGIPSGTYYVLAAGIPWSLNPRDYLLLNKSLRGKLDDPVHIEQGTDLAVTITLREPLPYDPPIVVNLPLLLFEKDWNDKAR</sequence>
<dbReference type="InterPro" id="IPR050204">
    <property type="entry name" value="AraC_XylS_family_regulators"/>
</dbReference>
<dbReference type="PANTHER" id="PTHR46796">
    <property type="entry name" value="HTH-TYPE TRANSCRIPTIONAL ACTIVATOR RHAS-RELATED"/>
    <property type="match status" value="1"/>
</dbReference>
<evidence type="ECO:0000313" key="6">
    <source>
        <dbReference type="Proteomes" id="UP000036932"/>
    </source>
</evidence>
<dbReference type="PROSITE" id="PS00041">
    <property type="entry name" value="HTH_ARAC_FAMILY_1"/>
    <property type="match status" value="1"/>
</dbReference>
<evidence type="ECO:0000313" key="5">
    <source>
        <dbReference type="EMBL" id="KOR82353.1"/>
    </source>
</evidence>
<dbReference type="GO" id="GO:0003700">
    <property type="term" value="F:DNA-binding transcription factor activity"/>
    <property type="evidence" value="ECO:0007669"/>
    <property type="project" value="InterPro"/>
</dbReference>
<dbReference type="GO" id="GO:0043565">
    <property type="term" value="F:sequence-specific DNA binding"/>
    <property type="evidence" value="ECO:0007669"/>
    <property type="project" value="InterPro"/>
</dbReference>
<evidence type="ECO:0000256" key="1">
    <source>
        <dbReference type="ARBA" id="ARBA00023015"/>
    </source>
</evidence>
<feature type="domain" description="HTH araC/xylS-type" evidence="4">
    <location>
        <begin position="10"/>
        <end position="108"/>
    </location>
</feature>
<keyword evidence="6" id="KW-1185">Reference proteome</keyword>
<evidence type="ECO:0000256" key="3">
    <source>
        <dbReference type="ARBA" id="ARBA00023163"/>
    </source>
</evidence>
<keyword evidence="2" id="KW-0238">DNA-binding</keyword>
<dbReference type="Gene3D" id="1.10.10.60">
    <property type="entry name" value="Homeodomain-like"/>
    <property type="match status" value="2"/>
</dbReference>
<accession>A0A0M1NJE9</accession>
<comment type="caution">
    <text evidence="5">The sequence shown here is derived from an EMBL/GenBank/DDBJ whole genome shotgun (WGS) entry which is preliminary data.</text>
</comment>
<dbReference type="OrthoDB" id="9816344at2"/>
<evidence type="ECO:0000259" key="4">
    <source>
        <dbReference type="PROSITE" id="PS01124"/>
    </source>
</evidence>
<dbReference type="SMART" id="SM00342">
    <property type="entry name" value="HTH_ARAC"/>
    <property type="match status" value="1"/>
</dbReference>
<name>A0A0M1NJE9_9BACL</name>
<dbReference type="EMBL" id="LIUT01000003">
    <property type="protein sequence ID" value="KOR82353.1"/>
    <property type="molecule type" value="Genomic_DNA"/>
</dbReference>
<protein>
    <submittedName>
        <fullName evidence="5">AraC family transcriptional regulator</fullName>
    </submittedName>
</protein>